<dbReference type="GO" id="GO:0015629">
    <property type="term" value="C:actin cytoskeleton"/>
    <property type="evidence" value="ECO:0007669"/>
    <property type="project" value="InterPro"/>
</dbReference>
<dbReference type="EMBL" id="JAHDYR010000062">
    <property type="protein sequence ID" value="KAG9390763.1"/>
    <property type="molecule type" value="Genomic_DNA"/>
</dbReference>
<feature type="domain" description="ADF-H" evidence="3">
    <location>
        <begin position="3"/>
        <end position="134"/>
    </location>
</feature>
<dbReference type="AlphaFoldDB" id="A0A8J6AQA1"/>
<name>A0A8J6AQA1_9EUKA</name>
<dbReference type="SMART" id="SM00102">
    <property type="entry name" value="ADF"/>
    <property type="match status" value="1"/>
</dbReference>
<evidence type="ECO:0000256" key="2">
    <source>
        <dbReference type="ARBA" id="ARBA00023203"/>
    </source>
</evidence>
<dbReference type="GO" id="GO:0030042">
    <property type="term" value="P:actin filament depolymerization"/>
    <property type="evidence" value="ECO:0007669"/>
    <property type="project" value="InterPro"/>
</dbReference>
<dbReference type="PROSITE" id="PS51263">
    <property type="entry name" value="ADF_H"/>
    <property type="match status" value="1"/>
</dbReference>
<evidence type="ECO:0000313" key="4">
    <source>
        <dbReference type="EMBL" id="KAG9390763.1"/>
    </source>
</evidence>
<dbReference type="Pfam" id="PF00241">
    <property type="entry name" value="Cofilin_ADF"/>
    <property type="match status" value="1"/>
</dbReference>
<evidence type="ECO:0000256" key="1">
    <source>
        <dbReference type="ARBA" id="ARBA00006844"/>
    </source>
</evidence>
<keyword evidence="2" id="KW-0009">Actin-binding</keyword>
<dbReference type="PANTHER" id="PTHR11913">
    <property type="entry name" value="COFILIN-RELATED"/>
    <property type="match status" value="1"/>
</dbReference>
<organism evidence="4 5">
    <name type="scientific">Carpediemonas membranifera</name>
    <dbReference type="NCBI Taxonomy" id="201153"/>
    <lineage>
        <taxon>Eukaryota</taxon>
        <taxon>Metamonada</taxon>
        <taxon>Carpediemonas-like organisms</taxon>
        <taxon>Carpediemonas</taxon>
    </lineage>
</organism>
<dbReference type="Proteomes" id="UP000717585">
    <property type="component" value="Unassembled WGS sequence"/>
</dbReference>
<dbReference type="InterPro" id="IPR029006">
    <property type="entry name" value="ADF-H/Gelsolin-like_dom_sf"/>
</dbReference>
<evidence type="ECO:0000313" key="5">
    <source>
        <dbReference type="Proteomes" id="UP000717585"/>
    </source>
</evidence>
<dbReference type="SUPFAM" id="SSF55753">
    <property type="entry name" value="Actin depolymerizing proteins"/>
    <property type="match status" value="1"/>
</dbReference>
<dbReference type="CDD" id="cd11286">
    <property type="entry name" value="ADF_cofilin_like"/>
    <property type="match status" value="1"/>
</dbReference>
<reference evidence="4" key="1">
    <citation type="submission" date="2021-05" db="EMBL/GenBank/DDBJ databases">
        <title>A free-living protist that lacks canonical eukaryotic 1 DNA replication and segregation systems.</title>
        <authorList>
            <person name="Salas-Leiva D.E."/>
            <person name="Tromer E.C."/>
            <person name="Curtis B.A."/>
            <person name="Jerlstrom-Hultqvist J."/>
            <person name="Kolisko M."/>
            <person name="Yi Z."/>
            <person name="Salas-Leiva J.S."/>
            <person name="Gallot-Lavallee L."/>
            <person name="Kops G.J.P.L."/>
            <person name="Archibald J.M."/>
            <person name="Simpson A.G.B."/>
            <person name="Roger A.J."/>
        </authorList>
    </citation>
    <scope>NUCLEOTIDE SEQUENCE</scope>
    <source>
        <strain evidence="4">BICM</strain>
    </source>
</reference>
<evidence type="ECO:0000259" key="3">
    <source>
        <dbReference type="PROSITE" id="PS51263"/>
    </source>
</evidence>
<dbReference type="InterPro" id="IPR002108">
    <property type="entry name" value="ADF-H"/>
</dbReference>
<proteinExistence type="inferred from homology"/>
<dbReference type="GO" id="GO:0003779">
    <property type="term" value="F:actin binding"/>
    <property type="evidence" value="ECO:0007669"/>
    <property type="project" value="UniProtKB-KW"/>
</dbReference>
<keyword evidence="5" id="KW-1185">Reference proteome</keyword>
<dbReference type="Gene3D" id="3.40.20.10">
    <property type="entry name" value="Severin"/>
    <property type="match status" value="1"/>
</dbReference>
<dbReference type="OrthoDB" id="10249245at2759"/>
<protein>
    <submittedName>
        <fullName evidence="4">ADF/Cofilin/Destrin</fullName>
    </submittedName>
</protein>
<gene>
    <name evidence="4" type="ORF">J8273_7016</name>
</gene>
<dbReference type="PRINTS" id="PR00006">
    <property type="entry name" value="COFILIN"/>
</dbReference>
<comment type="caution">
    <text evidence="4">The sequence shown here is derived from an EMBL/GenBank/DDBJ whole genome shotgun (WGS) entry which is preliminary data.</text>
</comment>
<dbReference type="InterPro" id="IPR017904">
    <property type="entry name" value="ADF/Cofilin"/>
</dbReference>
<sequence length="136" mass="15487">MSGVAVGEECVTIYEEMKMSRKYKFATFRVNEDLTEIVPDAVGEPDADFEEFLSKFPEKDARYGIIDIDYEDDGCAKSRIVFIFWSPDGAPIRSKMVYASSKESLRRKFAGIMTEVQGNDLSDLTMDEIKGRIMRV</sequence>
<accession>A0A8J6AQA1</accession>
<comment type="similarity">
    <text evidence="1">Belongs to the actin-binding proteins ADF family.</text>
</comment>